<evidence type="ECO:0000313" key="3">
    <source>
        <dbReference type="Proteomes" id="UP000292085"/>
    </source>
</evidence>
<accession>A0A4Q6XSR9</accession>
<feature type="domain" description="Putative restriction endonuclease" evidence="1">
    <location>
        <begin position="23"/>
        <end position="177"/>
    </location>
</feature>
<protein>
    <submittedName>
        <fullName evidence="2">Uma2 family endonuclease</fullName>
    </submittedName>
</protein>
<sequence>MNSLSRIAAPSAVPSVKARFTTAEFLQMVEAGAFDDMKVELVDGELERMNPPMNAHSDRQGRATFRLMTVLGEDRVRVEIGVVLDDSTVLGCDVAVLHAPVRENRMLGVEDIALVVEIAETTIARDMGMKRAKYASAGIAEYWVVDGGRSVVHVFAEPLDGEYASISTVRFGAPLAVPGTDRTITID</sequence>
<organism evidence="2 3">
    <name type="scientific">Sphingomonas populi</name>
    <dbReference type="NCBI Taxonomy" id="2484750"/>
    <lineage>
        <taxon>Bacteria</taxon>
        <taxon>Pseudomonadati</taxon>
        <taxon>Pseudomonadota</taxon>
        <taxon>Alphaproteobacteria</taxon>
        <taxon>Sphingomonadales</taxon>
        <taxon>Sphingomonadaceae</taxon>
        <taxon>Sphingomonas</taxon>
    </lineage>
</organism>
<dbReference type="CDD" id="cd06260">
    <property type="entry name" value="DUF820-like"/>
    <property type="match status" value="1"/>
</dbReference>
<dbReference type="SUPFAM" id="SSF52980">
    <property type="entry name" value="Restriction endonuclease-like"/>
    <property type="match status" value="1"/>
</dbReference>
<dbReference type="RefSeq" id="WP_130159596.1">
    <property type="nucleotide sequence ID" value="NZ_SGIS01000034.1"/>
</dbReference>
<dbReference type="EMBL" id="SGIS01000034">
    <property type="protein sequence ID" value="RZF62991.1"/>
    <property type="molecule type" value="Genomic_DNA"/>
</dbReference>
<dbReference type="GO" id="GO:0004519">
    <property type="term" value="F:endonuclease activity"/>
    <property type="evidence" value="ECO:0007669"/>
    <property type="project" value="UniProtKB-KW"/>
</dbReference>
<dbReference type="Pfam" id="PF05685">
    <property type="entry name" value="Uma2"/>
    <property type="match status" value="1"/>
</dbReference>
<dbReference type="InterPro" id="IPR012296">
    <property type="entry name" value="Nuclease_put_TT1808"/>
</dbReference>
<keyword evidence="2" id="KW-0540">Nuclease</keyword>
<dbReference type="InterPro" id="IPR011335">
    <property type="entry name" value="Restrct_endonuc-II-like"/>
</dbReference>
<dbReference type="InterPro" id="IPR008538">
    <property type="entry name" value="Uma2"/>
</dbReference>
<dbReference type="Proteomes" id="UP000292085">
    <property type="component" value="Unassembled WGS sequence"/>
</dbReference>
<evidence type="ECO:0000313" key="2">
    <source>
        <dbReference type="EMBL" id="RZF62991.1"/>
    </source>
</evidence>
<name>A0A4Q6XSR9_9SPHN</name>
<proteinExistence type="predicted"/>
<gene>
    <name evidence="2" type="ORF">EWE75_18550</name>
</gene>
<keyword evidence="3" id="KW-1185">Reference proteome</keyword>
<dbReference type="PANTHER" id="PTHR35400:SF3">
    <property type="entry name" value="SLL1072 PROTEIN"/>
    <property type="match status" value="1"/>
</dbReference>
<dbReference type="PANTHER" id="PTHR35400">
    <property type="entry name" value="SLR1083 PROTEIN"/>
    <property type="match status" value="1"/>
</dbReference>
<dbReference type="AlphaFoldDB" id="A0A4Q6XSR9"/>
<comment type="caution">
    <text evidence="2">The sequence shown here is derived from an EMBL/GenBank/DDBJ whole genome shotgun (WGS) entry which is preliminary data.</text>
</comment>
<keyword evidence="2" id="KW-0378">Hydrolase</keyword>
<dbReference type="Gene3D" id="3.90.1570.10">
    <property type="entry name" value="tt1808, chain A"/>
    <property type="match status" value="1"/>
</dbReference>
<evidence type="ECO:0000259" key="1">
    <source>
        <dbReference type="Pfam" id="PF05685"/>
    </source>
</evidence>
<reference evidence="2 3" key="1">
    <citation type="submission" date="2019-02" db="EMBL/GenBank/DDBJ databases">
        <authorList>
            <person name="Li Y."/>
        </authorList>
    </citation>
    <scope>NUCLEOTIDE SEQUENCE [LARGE SCALE GENOMIC DNA]</scope>
    <source>
        <strain evidence="2 3">3-7</strain>
    </source>
</reference>
<keyword evidence="2" id="KW-0255">Endonuclease</keyword>
<dbReference type="OrthoDB" id="196625at2"/>